<dbReference type="Pfam" id="PF05176">
    <property type="entry name" value="ATP-synt_10"/>
    <property type="match status" value="1"/>
</dbReference>
<comment type="caution">
    <text evidence="1">The sequence shown here is derived from an EMBL/GenBank/DDBJ whole genome shotgun (WGS) entry which is preliminary data.</text>
</comment>
<keyword evidence="2" id="KW-1185">Reference proteome</keyword>
<dbReference type="Gramene" id="TVU17251">
    <property type="protein sequence ID" value="TVU17251"/>
    <property type="gene ID" value="EJB05_33270"/>
</dbReference>
<dbReference type="EMBL" id="RWGY01000029">
    <property type="protein sequence ID" value="TVU17251.1"/>
    <property type="molecule type" value="Genomic_DNA"/>
</dbReference>
<evidence type="ECO:0000313" key="1">
    <source>
        <dbReference type="EMBL" id="TVU17251.1"/>
    </source>
</evidence>
<dbReference type="AlphaFoldDB" id="A0A5J9U2I2"/>
<sequence length="297" mass="32712">MLRTRAAAAAGALLRLARCGTGVDRNGAAPLARAAFSRGFLDLHKMGSKEAIEKEKARLTDEMSRGYFADIAEIRKNSGKIAEASKVIIPEVDAVKFPDLAVESPDGGGSLRLPLVAPSPEGNDHEAGSTEVPDASLVCLSFRASSQKMVESWSLPFLDAFGASKNIPIYEVPMINGSCLGIVMRNKSALHYFKPYLKGKYVMFQVSFIDSWLLSSSPVRLAFLKVMRKSNNPRRHVVYAFGDHYDFRKQLQILNLLTGYIYLVDRLGRIRWRGFGSATQEELSSLTACTSSLLDEK</sequence>
<dbReference type="OrthoDB" id="17089at2759"/>
<accession>A0A5J9U2I2</accession>
<dbReference type="InterPro" id="IPR007849">
    <property type="entry name" value="ATP10"/>
</dbReference>
<protein>
    <submittedName>
        <fullName evidence="1">Uncharacterized protein</fullName>
    </submittedName>
</protein>
<evidence type="ECO:0000313" key="2">
    <source>
        <dbReference type="Proteomes" id="UP000324897"/>
    </source>
</evidence>
<dbReference type="Proteomes" id="UP000324897">
    <property type="component" value="Chromosome 7"/>
</dbReference>
<gene>
    <name evidence="1" type="ORF">EJB05_33270</name>
</gene>
<dbReference type="PANTHER" id="PTHR28106">
    <property type="entry name" value="MITOCHONDRIAL ATPASE COMPLEX SUBUNIT ATP10"/>
    <property type="match status" value="1"/>
</dbReference>
<dbReference type="GO" id="GO:0005743">
    <property type="term" value="C:mitochondrial inner membrane"/>
    <property type="evidence" value="ECO:0007669"/>
    <property type="project" value="TreeGrafter"/>
</dbReference>
<dbReference type="GO" id="GO:0033615">
    <property type="term" value="P:mitochondrial proton-transporting ATP synthase complex assembly"/>
    <property type="evidence" value="ECO:0007669"/>
    <property type="project" value="TreeGrafter"/>
</dbReference>
<proteinExistence type="predicted"/>
<organism evidence="1 2">
    <name type="scientific">Eragrostis curvula</name>
    <name type="common">weeping love grass</name>
    <dbReference type="NCBI Taxonomy" id="38414"/>
    <lineage>
        <taxon>Eukaryota</taxon>
        <taxon>Viridiplantae</taxon>
        <taxon>Streptophyta</taxon>
        <taxon>Embryophyta</taxon>
        <taxon>Tracheophyta</taxon>
        <taxon>Spermatophyta</taxon>
        <taxon>Magnoliopsida</taxon>
        <taxon>Liliopsida</taxon>
        <taxon>Poales</taxon>
        <taxon>Poaceae</taxon>
        <taxon>PACMAD clade</taxon>
        <taxon>Chloridoideae</taxon>
        <taxon>Eragrostideae</taxon>
        <taxon>Eragrostidinae</taxon>
        <taxon>Eragrostis</taxon>
    </lineage>
</organism>
<name>A0A5J9U2I2_9POAL</name>
<dbReference type="PANTHER" id="PTHR28106:SF1">
    <property type="entry name" value="MITOCHONDRIAL ATPASE COMPLEX SUBUNIT ATP10"/>
    <property type="match status" value="1"/>
</dbReference>
<reference evidence="1 2" key="1">
    <citation type="journal article" date="2019" name="Sci. Rep.">
        <title>A high-quality genome of Eragrostis curvula grass provides insights into Poaceae evolution and supports new strategies to enhance forage quality.</title>
        <authorList>
            <person name="Carballo J."/>
            <person name="Santos B.A.C.M."/>
            <person name="Zappacosta D."/>
            <person name="Garbus I."/>
            <person name="Selva J.P."/>
            <person name="Gallo C.A."/>
            <person name="Diaz A."/>
            <person name="Albertini E."/>
            <person name="Caccamo M."/>
            <person name="Echenique V."/>
        </authorList>
    </citation>
    <scope>NUCLEOTIDE SEQUENCE [LARGE SCALE GENOMIC DNA]</scope>
    <source>
        <strain evidence="2">cv. Victoria</strain>
        <tissue evidence="1">Leaf</tissue>
    </source>
</reference>